<dbReference type="Proteomes" id="UP001185779">
    <property type="component" value="Unassembled WGS sequence"/>
</dbReference>
<dbReference type="InterPro" id="IPR037050">
    <property type="entry name" value="DUF1254_sf"/>
</dbReference>
<evidence type="ECO:0000259" key="1">
    <source>
        <dbReference type="Pfam" id="PF06742"/>
    </source>
</evidence>
<dbReference type="GeneID" id="77172409"/>
<dbReference type="InterPro" id="IPR010679">
    <property type="entry name" value="DUF1254"/>
</dbReference>
<reference evidence="4 5" key="1">
    <citation type="submission" date="2023-10" db="EMBL/GenBank/DDBJ databases">
        <title>Development of a sustainable strategy for remediation of hydrocarbon-contaminated territories based on the waste exchange concept.</title>
        <authorList>
            <person name="Krivoruchko A."/>
        </authorList>
    </citation>
    <scope>NUCLEOTIDE SEQUENCE</scope>
    <source>
        <strain evidence="3 5">IEGM 1266</strain>
        <strain evidence="4">IEGM 1279</strain>
    </source>
</reference>
<dbReference type="RefSeq" id="WP_024499793.1">
    <property type="nucleotide sequence ID" value="NZ_CP091855.1"/>
</dbReference>
<accession>A0AAE4U1P8</accession>
<evidence type="ECO:0000313" key="4">
    <source>
        <dbReference type="EMBL" id="MDV6314164.1"/>
    </source>
</evidence>
<protein>
    <submittedName>
        <fullName evidence="4">DUF1214 domain-containing protein</fullName>
    </submittedName>
</protein>
<dbReference type="EMBL" id="JAWLKH010000028">
    <property type="protein sequence ID" value="MDV6314164.1"/>
    <property type="molecule type" value="Genomic_DNA"/>
</dbReference>
<proteinExistence type="predicted"/>
<evidence type="ECO:0000313" key="5">
    <source>
        <dbReference type="Proteomes" id="UP001185779"/>
    </source>
</evidence>
<dbReference type="InterPro" id="IPR010621">
    <property type="entry name" value="DUF1214"/>
</dbReference>
<dbReference type="PANTHER" id="PTHR36509">
    <property type="entry name" value="BLL3101 PROTEIN"/>
    <property type="match status" value="1"/>
</dbReference>
<dbReference type="Pfam" id="PF06863">
    <property type="entry name" value="DUF1254"/>
    <property type="match status" value="1"/>
</dbReference>
<gene>
    <name evidence="3" type="ORF">R3P94_13740</name>
    <name evidence="4" type="ORF">R3Q15_20145</name>
</gene>
<evidence type="ECO:0000313" key="3">
    <source>
        <dbReference type="EMBL" id="MDV6308366.1"/>
    </source>
</evidence>
<organism evidence="4 6">
    <name type="scientific">Gordonia amicalis</name>
    <dbReference type="NCBI Taxonomy" id="89053"/>
    <lineage>
        <taxon>Bacteria</taxon>
        <taxon>Bacillati</taxon>
        <taxon>Actinomycetota</taxon>
        <taxon>Actinomycetes</taxon>
        <taxon>Mycobacteriales</taxon>
        <taxon>Gordoniaceae</taxon>
        <taxon>Gordonia</taxon>
    </lineage>
</organism>
<dbReference type="SUPFAM" id="SSF160935">
    <property type="entry name" value="VPA0735-like"/>
    <property type="match status" value="1"/>
</dbReference>
<dbReference type="PANTHER" id="PTHR36509:SF2">
    <property type="entry name" value="BLL3101 PROTEIN"/>
    <property type="match status" value="1"/>
</dbReference>
<comment type="caution">
    <text evidence="4">The sequence shown here is derived from an EMBL/GenBank/DDBJ whole genome shotgun (WGS) entry which is preliminary data.</text>
</comment>
<dbReference type="AlphaFoldDB" id="A0AAE4U1P8"/>
<name>A0AAE4U1P8_9ACTN</name>
<sequence>MPGHVNVDNFVRAETHRMFADIQLAAGGVGRFRHNREPAAIDEQTVIRLNRDTLYSFAVADLAAPAVLTLPDAGDRYVSAMIVNEDHYVGDVLHASGEHTLTQETYGSRYVLVAVRILVDPTDVVDVAEVGRLQDQVTLLPGSSEPFVSPDYDTASLDATRDALLELAKGLTSFDHTFGSRDEVDPVRHLIGCAAGWGGLPTSEATYVGVDPAVGPGHYELVFADIPVDAFWSVSVYNAAGFFEPNEKDLYTVNSVTGVRNGDGSITVRFIPAVTGDVPPNAIVTPEGWNYLIRLYRPRPEVLDGTWTPPVLKPVAES</sequence>
<evidence type="ECO:0000259" key="2">
    <source>
        <dbReference type="Pfam" id="PF06863"/>
    </source>
</evidence>
<dbReference type="Pfam" id="PF06742">
    <property type="entry name" value="DUF1214"/>
    <property type="match status" value="1"/>
</dbReference>
<feature type="domain" description="DUF1254" evidence="2">
    <location>
        <begin position="30"/>
        <end position="84"/>
    </location>
</feature>
<evidence type="ECO:0000313" key="6">
    <source>
        <dbReference type="Proteomes" id="UP001185922"/>
    </source>
</evidence>
<feature type="domain" description="DUF1214" evidence="1">
    <location>
        <begin position="215"/>
        <end position="299"/>
    </location>
</feature>
<dbReference type="InterPro" id="IPR037049">
    <property type="entry name" value="DUF1214_C_sf"/>
</dbReference>
<keyword evidence="5" id="KW-1185">Reference proteome</keyword>
<dbReference type="Gene3D" id="2.60.40.1610">
    <property type="entry name" value="Domain of unknown function DUF1254"/>
    <property type="match status" value="1"/>
</dbReference>
<dbReference type="EMBL" id="JAWLKI010000014">
    <property type="protein sequence ID" value="MDV6308366.1"/>
    <property type="molecule type" value="Genomic_DNA"/>
</dbReference>
<dbReference type="Proteomes" id="UP001185922">
    <property type="component" value="Unassembled WGS sequence"/>
</dbReference>
<dbReference type="Gene3D" id="2.60.120.600">
    <property type="entry name" value="Domain of unknown function DUF1214, C-terminal domain"/>
    <property type="match status" value="1"/>
</dbReference>